<dbReference type="EMBL" id="MLJW01000156">
    <property type="protein sequence ID" value="OIQ96036.1"/>
    <property type="molecule type" value="Genomic_DNA"/>
</dbReference>
<sequence length="77" mass="9037">MLKKINDTMVEVFKTNVEEIAQSKILIEKLYYHFPKSKINFDLDDCDRILRVEADTILPETVIELLHQNGYQAEVLL</sequence>
<proteinExistence type="predicted"/>
<evidence type="ECO:0000313" key="1">
    <source>
        <dbReference type="EMBL" id="OIQ96036.1"/>
    </source>
</evidence>
<gene>
    <name evidence="1" type="ORF">GALL_220350</name>
</gene>
<accession>A0A1J5RVB3</accession>
<comment type="caution">
    <text evidence="1">The sequence shown here is derived from an EMBL/GenBank/DDBJ whole genome shotgun (WGS) entry which is preliminary data.</text>
</comment>
<protein>
    <submittedName>
        <fullName evidence="1">Uncharacterized protein</fullName>
    </submittedName>
</protein>
<organism evidence="1">
    <name type="scientific">mine drainage metagenome</name>
    <dbReference type="NCBI Taxonomy" id="410659"/>
    <lineage>
        <taxon>unclassified sequences</taxon>
        <taxon>metagenomes</taxon>
        <taxon>ecological metagenomes</taxon>
    </lineage>
</organism>
<dbReference type="AlphaFoldDB" id="A0A1J5RVB3"/>
<reference evidence="1" key="1">
    <citation type="submission" date="2016-10" db="EMBL/GenBank/DDBJ databases">
        <title>Sequence of Gallionella enrichment culture.</title>
        <authorList>
            <person name="Poehlein A."/>
            <person name="Muehling M."/>
            <person name="Daniel R."/>
        </authorList>
    </citation>
    <scope>NUCLEOTIDE SEQUENCE</scope>
</reference>
<name>A0A1J5RVB3_9ZZZZ</name>